<protein>
    <submittedName>
        <fullName evidence="2">Uncharacterized protein</fullName>
    </submittedName>
</protein>
<keyword evidence="3" id="KW-1185">Reference proteome</keyword>
<gene>
    <name evidence="2" type="ORF">C8F04DRAFT_197750</name>
</gene>
<keyword evidence="1" id="KW-1133">Transmembrane helix</keyword>
<name>A0AAD6WVQ5_9AGAR</name>
<dbReference type="AlphaFoldDB" id="A0AAD6WVQ5"/>
<evidence type="ECO:0000256" key="1">
    <source>
        <dbReference type="SAM" id="Phobius"/>
    </source>
</evidence>
<keyword evidence="1" id="KW-0472">Membrane</keyword>
<evidence type="ECO:0000313" key="3">
    <source>
        <dbReference type="Proteomes" id="UP001218188"/>
    </source>
</evidence>
<sequence>MMSRLQWDGSQKSFFWRLLVFFDIACGLATFRLFWLSRANKSSAKLSKVKCGKRDARTGCAWRVAAGYGLGPFLPCSVSSFARSILRGASRRGRRGRGRFHRRVCELIWDGKVTNDTYSRVYLQANKCRVE</sequence>
<reference evidence="2" key="1">
    <citation type="submission" date="2023-03" db="EMBL/GenBank/DDBJ databases">
        <title>Massive genome expansion in bonnet fungi (Mycena s.s.) driven by repeated elements and novel gene families across ecological guilds.</title>
        <authorList>
            <consortium name="Lawrence Berkeley National Laboratory"/>
            <person name="Harder C.B."/>
            <person name="Miyauchi S."/>
            <person name="Viragh M."/>
            <person name="Kuo A."/>
            <person name="Thoen E."/>
            <person name="Andreopoulos B."/>
            <person name="Lu D."/>
            <person name="Skrede I."/>
            <person name="Drula E."/>
            <person name="Henrissat B."/>
            <person name="Morin E."/>
            <person name="Kohler A."/>
            <person name="Barry K."/>
            <person name="LaButti K."/>
            <person name="Morin E."/>
            <person name="Salamov A."/>
            <person name="Lipzen A."/>
            <person name="Mereny Z."/>
            <person name="Hegedus B."/>
            <person name="Baldrian P."/>
            <person name="Stursova M."/>
            <person name="Weitz H."/>
            <person name="Taylor A."/>
            <person name="Grigoriev I.V."/>
            <person name="Nagy L.G."/>
            <person name="Martin F."/>
            <person name="Kauserud H."/>
        </authorList>
    </citation>
    <scope>NUCLEOTIDE SEQUENCE</scope>
    <source>
        <strain evidence="2">CBHHK200</strain>
    </source>
</reference>
<organism evidence="2 3">
    <name type="scientific">Mycena alexandri</name>
    <dbReference type="NCBI Taxonomy" id="1745969"/>
    <lineage>
        <taxon>Eukaryota</taxon>
        <taxon>Fungi</taxon>
        <taxon>Dikarya</taxon>
        <taxon>Basidiomycota</taxon>
        <taxon>Agaricomycotina</taxon>
        <taxon>Agaricomycetes</taxon>
        <taxon>Agaricomycetidae</taxon>
        <taxon>Agaricales</taxon>
        <taxon>Marasmiineae</taxon>
        <taxon>Mycenaceae</taxon>
        <taxon>Mycena</taxon>
    </lineage>
</organism>
<feature type="transmembrane region" description="Helical" evidence="1">
    <location>
        <begin position="14"/>
        <end position="35"/>
    </location>
</feature>
<accession>A0AAD6WVQ5</accession>
<dbReference type="EMBL" id="JARJCM010000199">
    <property type="protein sequence ID" value="KAJ7022929.1"/>
    <property type="molecule type" value="Genomic_DNA"/>
</dbReference>
<evidence type="ECO:0000313" key="2">
    <source>
        <dbReference type="EMBL" id="KAJ7022929.1"/>
    </source>
</evidence>
<comment type="caution">
    <text evidence="2">The sequence shown here is derived from an EMBL/GenBank/DDBJ whole genome shotgun (WGS) entry which is preliminary data.</text>
</comment>
<keyword evidence="1" id="KW-0812">Transmembrane</keyword>
<dbReference type="Proteomes" id="UP001218188">
    <property type="component" value="Unassembled WGS sequence"/>
</dbReference>
<proteinExistence type="predicted"/>